<dbReference type="AlphaFoldDB" id="A0A7N4V404"/>
<evidence type="ECO:0000256" key="4">
    <source>
        <dbReference type="ARBA" id="ARBA00022729"/>
    </source>
</evidence>
<dbReference type="FunFam" id="2.60.40.10:FF:001312">
    <property type="entry name" value="Interleukin 10 receptor subunit beta"/>
    <property type="match status" value="1"/>
</dbReference>
<dbReference type="GO" id="GO:0005886">
    <property type="term" value="C:plasma membrane"/>
    <property type="evidence" value="ECO:0007669"/>
    <property type="project" value="TreeGrafter"/>
</dbReference>
<dbReference type="InterPro" id="IPR050650">
    <property type="entry name" value="Type-II_Cytokine-TF_Rcpt"/>
</dbReference>
<sequence length="830" mass="95420">MESSFQLCLYSCLLISVLGILPEPKNVRVNSVNLKHILQWEPPDFPKENVTYTAQSTSYTSFTDKCKNIIFTSCDFSSISKYGTYILRVRAEFEDDHSNWVNIIFCPLDDTVIEPPQVQIESLTGSLHVSFSYPHIENEPNEWTLKDYYHSWRYRIRYWKNNTDHKFEKDTMYDFEELTDLDPHTVYCLQVQGLVIEKNKSGEWSQPICVQTTENGLLVVTHAGRKRKRETSQPHSAALYPAQGSQCFQKSFSFEDVTPKAVAALPPARTMLYLILSVVLVLLVASGELSLFPFATGEPPREEGVLRRKGEKTLKTPQNVSVEIIDHNFILKWNWDNEPTSDVTFSAYYQKLESGKMNNWIKLIGCQNIIGTKYNFTLTNLNIFEKIREHIRSEKGQETSSWNVIQFAPFQIAQIGPPEVQLEAEDPSIKINISLPGTANSSVWATDISNFTCSLIIWKNSSGVEKIRHNVFSRDKINNLSPETTYCLKVQARLPILKKIGSYNPIFCINITAKHKLPRPENVEVDPINNYILKWNYPYENMKFQVQYLLGYFKRISTDYSDKWKNVSACENIRSRYCNLSKVITKDGIYYLRVQALNGTITSLWSAEKKFDTRTKIRIGPPSIEVKPNEDSFFVYITVPGESEKKPLSQDYSLIYEVTYWENDSNIEHKMKGKQKLLKVSNLKSLVVYCFKARALLDDDSNKSTQFGNVVCSKITPGKQQKTWIIVICFLIIIGLIFISFCLKVLLKLVKYVFYPSCKPPSNMYEGLFDQPLKSLLITSEEQTEICIIEKINIIELEETNKNGKNDDICSKQDNHDSGNCSNEDEIVIK</sequence>
<evidence type="ECO:0000256" key="11">
    <source>
        <dbReference type="ARBA" id="ARBA00023180"/>
    </source>
</evidence>
<reference evidence="21" key="2">
    <citation type="submission" date="2025-08" db="UniProtKB">
        <authorList>
            <consortium name="Ensembl"/>
        </authorList>
    </citation>
    <scope>IDENTIFICATION</scope>
</reference>
<evidence type="ECO:0000256" key="7">
    <source>
        <dbReference type="ARBA" id="ARBA00023118"/>
    </source>
</evidence>
<feature type="chain" id="PRO_5029477318" description="Interleukin-10 receptor subunit beta" evidence="19">
    <location>
        <begin position="20"/>
        <end position="830"/>
    </location>
</feature>
<keyword evidence="7" id="KW-0051">Antiviral defense</keyword>
<comment type="function">
    <text evidence="12">Shared cell surface receptor required for the activation of five class 2 cytokines: IL10, IL22, IL26, IL28, and IFNL1. The IFNLR1/IL10RB dimer is a receptor for the cytokine ligands IFNL2 and IFNL3 and mediates their antiviral activity. The ligand/receptor complex stimulate the activation of the JAK/STAT signaling pathway leading to the expression of IFN-stimulated genes (ISG), which contribute to the antiviral state.</text>
</comment>
<evidence type="ECO:0000256" key="9">
    <source>
        <dbReference type="ARBA" id="ARBA00023157"/>
    </source>
</evidence>
<comment type="subunit">
    <text evidence="13">Heterodimer with IFNLR1.</text>
</comment>
<keyword evidence="9" id="KW-1015">Disulfide bond</keyword>
<evidence type="ECO:0000256" key="10">
    <source>
        <dbReference type="ARBA" id="ARBA00023170"/>
    </source>
</evidence>
<evidence type="ECO:0000256" key="16">
    <source>
        <dbReference type="ARBA" id="ARBA00077626"/>
    </source>
</evidence>
<evidence type="ECO:0000256" key="1">
    <source>
        <dbReference type="ARBA" id="ARBA00004479"/>
    </source>
</evidence>
<proteinExistence type="inferred from homology"/>
<dbReference type="SMART" id="SM00060">
    <property type="entry name" value="FN3"/>
    <property type="match status" value="5"/>
</dbReference>
<dbReference type="FunCoup" id="A0A7N4V404">
    <property type="interactions" value="1281"/>
</dbReference>
<evidence type="ECO:0000256" key="17">
    <source>
        <dbReference type="ARBA" id="ARBA00083353"/>
    </source>
</evidence>
<dbReference type="PANTHER" id="PTHR20859">
    <property type="entry name" value="INTERFERON/INTERLEUKIN RECEPTOR"/>
    <property type="match status" value="1"/>
</dbReference>
<dbReference type="Pfam" id="PF09294">
    <property type="entry name" value="Interfer-bind"/>
    <property type="match status" value="3"/>
</dbReference>
<dbReference type="InterPro" id="IPR036116">
    <property type="entry name" value="FN3_sf"/>
</dbReference>
<dbReference type="Proteomes" id="UP000007648">
    <property type="component" value="Unassembled WGS sequence"/>
</dbReference>
<feature type="transmembrane region" description="Helical" evidence="18">
    <location>
        <begin position="724"/>
        <end position="747"/>
    </location>
</feature>
<dbReference type="FunFam" id="2.60.40.10:FF:001363">
    <property type="entry name" value="Interleukin 10 receptor subunit beta"/>
    <property type="match status" value="1"/>
</dbReference>
<feature type="signal peptide" evidence="19">
    <location>
        <begin position="1"/>
        <end position="19"/>
    </location>
</feature>
<evidence type="ECO:0000256" key="6">
    <source>
        <dbReference type="ARBA" id="ARBA00022989"/>
    </source>
</evidence>
<evidence type="ECO:0000256" key="5">
    <source>
        <dbReference type="ARBA" id="ARBA00022737"/>
    </source>
</evidence>
<evidence type="ECO:0000256" key="18">
    <source>
        <dbReference type="SAM" id="Phobius"/>
    </source>
</evidence>
<dbReference type="GeneTree" id="ENSGT00940000158406"/>
<accession>A0A7N4V404</accession>
<evidence type="ECO:0000256" key="3">
    <source>
        <dbReference type="ARBA" id="ARBA00022692"/>
    </source>
</evidence>
<dbReference type="GO" id="GO:0004920">
    <property type="term" value="F:interleukin-10 receptor activity"/>
    <property type="evidence" value="ECO:0007669"/>
    <property type="project" value="TreeGrafter"/>
</dbReference>
<dbReference type="Ensembl" id="ENSSHAT00000035345.1">
    <property type="protein sequence ID" value="ENSSHAP00000037650.1"/>
    <property type="gene ID" value="ENSSHAG00000001000.2"/>
</dbReference>
<dbReference type="InterPro" id="IPR013783">
    <property type="entry name" value="Ig-like_fold"/>
</dbReference>
<comment type="subcellular location">
    <subcellularLocation>
        <location evidence="1">Membrane</location>
        <topology evidence="1">Single-pass type I membrane protein</topology>
    </subcellularLocation>
</comment>
<reference evidence="21" key="3">
    <citation type="submission" date="2025-09" db="UniProtKB">
        <authorList>
            <consortium name="Ensembl"/>
        </authorList>
    </citation>
    <scope>IDENTIFICATION</scope>
</reference>
<comment type="similarity">
    <text evidence="2">Belongs to the type II cytokine receptor family.</text>
</comment>
<gene>
    <name evidence="21" type="primary">IFNAR1</name>
</gene>
<keyword evidence="22" id="KW-1185">Reference proteome</keyword>
<keyword evidence="8 18" id="KW-0472">Membrane</keyword>
<reference evidence="21 22" key="1">
    <citation type="journal article" date="2011" name="Proc. Natl. Acad. Sci. U.S.A.">
        <title>Genetic diversity and population structure of the endangered marsupial Sarcophilus harrisii (Tasmanian devil).</title>
        <authorList>
            <person name="Miller W."/>
            <person name="Hayes V.M."/>
            <person name="Ratan A."/>
            <person name="Petersen D.C."/>
            <person name="Wittekindt N.E."/>
            <person name="Miller J."/>
            <person name="Walenz B."/>
            <person name="Knight J."/>
            <person name="Qi J."/>
            <person name="Zhao F."/>
            <person name="Wang Q."/>
            <person name="Bedoya-Reina O.C."/>
            <person name="Katiyar N."/>
            <person name="Tomsho L.P."/>
            <person name="Kasson L.M."/>
            <person name="Hardie R.A."/>
            <person name="Woodbridge P."/>
            <person name="Tindall E.A."/>
            <person name="Bertelsen M.F."/>
            <person name="Dixon D."/>
            <person name="Pyecroft S."/>
            <person name="Helgen K.M."/>
            <person name="Lesk A.M."/>
            <person name="Pringle T.H."/>
            <person name="Patterson N."/>
            <person name="Zhang Y."/>
            <person name="Kreiss A."/>
            <person name="Woods G.M."/>
            <person name="Jones M.E."/>
            <person name="Schuster S.C."/>
        </authorList>
    </citation>
    <scope>NUCLEOTIDE SEQUENCE [LARGE SCALE GENOMIC DNA]</scope>
</reference>
<dbReference type="CDD" id="cd00063">
    <property type="entry name" value="FN3"/>
    <property type="match status" value="3"/>
</dbReference>
<keyword evidence="3 18" id="KW-0812">Transmembrane</keyword>
<dbReference type="InterPro" id="IPR015373">
    <property type="entry name" value="Interferon/interleukin_rcp_dom"/>
</dbReference>
<evidence type="ECO:0000256" key="12">
    <source>
        <dbReference type="ARBA" id="ARBA00055173"/>
    </source>
</evidence>
<dbReference type="Pfam" id="PF01108">
    <property type="entry name" value="Tissue_fac"/>
    <property type="match status" value="2"/>
</dbReference>
<organism evidence="21 22">
    <name type="scientific">Sarcophilus harrisii</name>
    <name type="common">Tasmanian devil</name>
    <name type="synonym">Sarcophilus laniarius</name>
    <dbReference type="NCBI Taxonomy" id="9305"/>
    <lineage>
        <taxon>Eukaryota</taxon>
        <taxon>Metazoa</taxon>
        <taxon>Chordata</taxon>
        <taxon>Craniata</taxon>
        <taxon>Vertebrata</taxon>
        <taxon>Euteleostomi</taxon>
        <taxon>Mammalia</taxon>
        <taxon>Metatheria</taxon>
        <taxon>Dasyuromorphia</taxon>
        <taxon>Dasyuridae</taxon>
        <taxon>Sarcophilus</taxon>
    </lineage>
</organism>
<protein>
    <recommendedName>
        <fullName evidence="14">Interleukin-10 receptor subunit beta</fullName>
    </recommendedName>
    <alternativeName>
        <fullName evidence="17">Cytokine receptor class-II member 4</fullName>
    </alternativeName>
    <alternativeName>
        <fullName evidence="15">Cytokine receptor family 2 member 4</fullName>
    </alternativeName>
    <alternativeName>
        <fullName evidence="16">Interleukin-10 receptor subunit 2</fullName>
    </alternativeName>
</protein>
<keyword evidence="10" id="KW-0675">Receptor</keyword>
<dbReference type="Gene3D" id="2.60.40.10">
    <property type="entry name" value="Immunoglobulins"/>
    <property type="match status" value="6"/>
</dbReference>
<keyword evidence="5" id="KW-0677">Repeat</keyword>
<dbReference type="PROSITE" id="PS50853">
    <property type="entry name" value="FN3"/>
    <property type="match status" value="1"/>
</dbReference>
<evidence type="ECO:0000256" key="14">
    <source>
        <dbReference type="ARBA" id="ARBA00072112"/>
    </source>
</evidence>
<dbReference type="FunFam" id="2.60.40.10:FF:000842">
    <property type="entry name" value="Interferon receptor 1 isoform 4"/>
    <property type="match status" value="2"/>
</dbReference>
<feature type="domain" description="Fibronectin type-III" evidence="20">
    <location>
        <begin position="112"/>
        <end position="215"/>
    </location>
</feature>
<dbReference type="PANTHER" id="PTHR20859:SF50">
    <property type="entry name" value="INTERLEUKIN-10 RECEPTOR SUBUNIT BETA"/>
    <property type="match status" value="1"/>
</dbReference>
<dbReference type="GO" id="GO:0051607">
    <property type="term" value="P:defense response to virus"/>
    <property type="evidence" value="ECO:0007669"/>
    <property type="project" value="UniProtKB-KW"/>
</dbReference>
<evidence type="ECO:0000313" key="22">
    <source>
        <dbReference type="Proteomes" id="UP000007648"/>
    </source>
</evidence>
<evidence type="ECO:0000256" key="19">
    <source>
        <dbReference type="SAM" id="SignalP"/>
    </source>
</evidence>
<dbReference type="SUPFAM" id="SSF49265">
    <property type="entry name" value="Fibronectin type III"/>
    <property type="match status" value="6"/>
</dbReference>
<evidence type="ECO:0000256" key="8">
    <source>
        <dbReference type="ARBA" id="ARBA00023136"/>
    </source>
</evidence>
<evidence type="ECO:0000256" key="2">
    <source>
        <dbReference type="ARBA" id="ARBA00005399"/>
    </source>
</evidence>
<dbReference type="InterPro" id="IPR003961">
    <property type="entry name" value="FN3_dom"/>
</dbReference>
<evidence type="ECO:0000259" key="20">
    <source>
        <dbReference type="PROSITE" id="PS50853"/>
    </source>
</evidence>
<evidence type="ECO:0000256" key="13">
    <source>
        <dbReference type="ARBA" id="ARBA00061854"/>
    </source>
</evidence>
<dbReference type="InParanoid" id="A0A7N4V404"/>
<evidence type="ECO:0000313" key="21">
    <source>
        <dbReference type="Ensembl" id="ENSSHAP00000037650.1"/>
    </source>
</evidence>
<evidence type="ECO:0000256" key="15">
    <source>
        <dbReference type="ARBA" id="ARBA00077161"/>
    </source>
</evidence>
<keyword evidence="4 19" id="KW-0732">Signal</keyword>
<keyword evidence="11" id="KW-0325">Glycoprotein</keyword>
<keyword evidence="6 18" id="KW-1133">Transmembrane helix</keyword>
<name>A0A7N4V404_SARHA</name>